<sequence>MKRTIPMLCSVLFLFTVAADCEAARLGGRTTIRPSRPAAVPQRTYPRPTYRSSSPAVRNLNNTQSGSAAPMPIFIPPVIGRQNLIKIADEFYVIKTGIRRKGDEVYFWTMQNRGFIPDSKSSKIQYVIDCAQNQYAPLAIAAYAEADGKGAKVKQQQFDRKMRPIVDKSTMSVLYKGFCKKADAPTQSSPAPQN</sequence>
<feature type="chain" id="PRO_5026752778" description="Surface-adhesin protein E-like domain-containing protein" evidence="2">
    <location>
        <begin position="24"/>
        <end position="194"/>
    </location>
</feature>
<feature type="signal peptide" evidence="2">
    <location>
        <begin position="1"/>
        <end position="23"/>
    </location>
</feature>
<dbReference type="Proteomes" id="UP000472580">
    <property type="component" value="Unassembled WGS sequence"/>
</dbReference>
<evidence type="ECO:0000313" key="5">
    <source>
        <dbReference type="Proteomes" id="UP000472580"/>
    </source>
</evidence>
<accession>A0A6L6YFC1</accession>
<dbReference type="RefSeq" id="WP_160334775.1">
    <property type="nucleotide sequence ID" value="NZ_CALPCR010000003.1"/>
</dbReference>
<dbReference type="EMBL" id="WSRP01000009">
    <property type="protein sequence ID" value="MVX56340.1"/>
    <property type="molecule type" value="Genomic_DNA"/>
</dbReference>
<evidence type="ECO:0000256" key="1">
    <source>
        <dbReference type="SAM" id="MobiDB-lite"/>
    </source>
</evidence>
<name>A0A6L6YFC1_9BURK</name>
<evidence type="ECO:0000313" key="4">
    <source>
        <dbReference type="EMBL" id="MVX56340.1"/>
    </source>
</evidence>
<comment type="caution">
    <text evidence="4">The sequence shown here is derived from an EMBL/GenBank/DDBJ whole genome shotgun (WGS) entry which is preliminary data.</text>
</comment>
<dbReference type="OrthoDB" id="9157494at2"/>
<gene>
    <name evidence="4" type="ORF">E5987_03850</name>
</gene>
<organism evidence="4 5">
    <name type="scientific">Parasutterella muris</name>
    <dbReference type="NCBI Taxonomy" id="2565572"/>
    <lineage>
        <taxon>Bacteria</taxon>
        <taxon>Pseudomonadati</taxon>
        <taxon>Pseudomonadota</taxon>
        <taxon>Betaproteobacteria</taxon>
        <taxon>Burkholderiales</taxon>
        <taxon>Sutterellaceae</taxon>
        <taxon>Parasutterella</taxon>
    </lineage>
</organism>
<evidence type="ECO:0000256" key="2">
    <source>
        <dbReference type="SAM" id="SignalP"/>
    </source>
</evidence>
<dbReference type="Pfam" id="PF16747">
    <property type="entry name" value="Adhesin_E"/>
    <property type="match status" value="1"/>
</dbReference>
<feature type="region of interest" description="Disordered" evidence="1">
    <location>
        <begin position="32"/>
        <end position="64"/>
    </location>
</feature>
<keyword evidence="2" id="KW-0732">Signal</keyword>
<reference evidence="4 5" key="1">
    <citation type="submission" date="2019-12" db="EMBL/GenBank/DDBJ databases">
        <title>Microbes associate with the intestines of laboratory mice.</title>
        <authorList>
            <person name="Navarre W."/>
            <person name="Wong E."/>
        </authorList>
    </citation>
    <scope>NUCLEOTIDE SEQUENCE [LARGE SCALE GENOMIC DNA]</scope>
    <source>
        <strain evidence="4 5">NM82_D38</strain>
    </source>
</reference>
<protein>
    <recommendedName>
        <fullName evidence="3">Surface-adhesin protein E-like domain-containing protein</fullName>
    </recommendedName>
</protein>
<feature type="compositionally biased region" description="Polar residues" evidence="1">
    <location>
        <begin position="50"/>
        <end position="64"/>
    </location>
</feature>
<keyword evidence="5" id="KW-1185">Reference proteome</keyword>
<dbReference type="AlphaFoldDB" id="A0A6L6YFC1"/>
<evidence type="ECO:0000259" key="3">
    <source>
        <dbReference type="Pfam" id="PF16747"/>
    </source>
</evidence>
<proteinExistence type="predicted"/>
<dbReference type="InterPro" id="IPR031939">
    <property type="entry name" value="Adhesin_E-like"/>
</dbReference>
<feature type="domain" description="Surface-adhesin protein E-like" evidence="3">
    <location>
        <begin position="90"/>
        <end position="180"/>
    </location>
</feature>